<dbReference type="Proteomes" id="UP000765845">
    <property type="component" value="Unassembled WGS sequence"/>
</dbReference>
<dbReference type="Gene3D" id="3.40.50.1820">
    <property type="entry name" value="alpha/beta hydrolase"/>
    <property type="match status" value="1"/>
</dbReference>
<proteinExistence type="predicted"/>
<sequence length="295" mass="33470">MFQQHTGNFGRGPALWQECAKPDRPLLHFSSANGLPVASYRFFLEHFRNDFGIVGLENRGMWGPPPTSLYQSWQGYADDLIAFLEQQRGASEGVVAIGHSIGATVSAHAAVKRPDLFRALIMIDPATFPGRRLARLAPLIAPWLTGRLNLVTGTRRRRREWPSAEAFIEHHRQKAAYRGFSTQAFDDYANAVLERDGDGYRLRFDPEWESLNFRNISSPWQALRRITVPTLVLRGEHSYMYNAAVFNYHLNRSAAVVDHDVIRNAGHMAPQEDCAQVVTLCRNWLDNRGLLQTAR</sequence>
<dbReference type="InterPro" id="IPR050266">
    <property type="entry name" value="AB_hydrolase_sf"/>
</dbReference>
<accession>A0ABX1GLX0</accession>
<protein>
    <submittedName>
        <fullName evidence="2">Alpha/beta hydrolase</fullName>
    </submittedName>
</protein>
<organism evidence="2 3">
    <name type="scientific">Spongiibacter thalassae</name>
    <dbReference type="NCBI Taxonomy" id="2721624"/>
    <lineage>
        <taxon>Bacteria</taxon>
        <taxon>Pseudomonadati</taxon>
        <taxon>Pseudomonadota</taxon>
        <taxon>Gammaproteobacteria</taxon>
        <taxon>Cellvibrionales</taxon>
        <taxon>Spongiibacteraceae</taxon>
        <taxon>Spongiibacter</taxon>
    </lineage>
</organism>
<dbReference type="InterPro" id="IPR000073">
    <property type="entry name" value="AB_hydrolase_1"/>
</dbReference>
<dbReference type="InterPro" id="IPR029058">
    <property type="entry name" value="AB_hydrolase_fold"/>
</dbReference>
<comment type="caution">
    <text evidence="2">The sequence shown here is derived from an EMBL/GenBank/DDBJ whole genome shotgun (WGS) entry which is preliminary data.</text>
</comment>
<keyword evidence="3" id="KW-1185">Reference proteome</keyword>
<dbReference type="Pfam" id="PF12697">
    <property type="entry name" value="Abhydrolase_6"/>
    <property type="match status" value="1"/>
</dbReference>
<gene>
    <name evidence="2" type="ORF">HCU74_18810</name>
</gene>
<dbReference type="GO" id="GO:0016787">
    <property type="term" value="F:hydrolase activity"/>
    <property type="evidence" value="ECO:0007669"/>
    <property type="project" value="UniProtKB-KW"/>
</dbReference>
<dbReference type="PANTHER" id="PTHR43798:SF33">
    <property type="entry name" value="HYDROLASE, PUTATIVE (AFU_ORTHOLOGUE AFUA_2G14860)-RELATED"/>
    <property type="match status" value="1"/>
</dbReference>
<dbReference type="PANTHER" id="PTHR43798">
    <property type="entry name" value="MONOACYLGLYCEROL LIPASE"/>
    <property type="match status" value="1"/>
</dbReference>
<evidence type="ECO:0000259" key="1">
    <source>
        <dbReference type="Pfam" id="PF12697"/>
    </source>
</evidence>
<dbReference type="EMBL" id="JAAWWK010000008">
    <property type="protein sequence ID" value="NKI19463.1"/>
    <property type="molecule type" value="Genomic_DNA"/>
</dbReference>
<evidence type="ECO:0000313" key="2">
    <source>
        <dbReference type="EMBL" id="NKI19463.1"/>
    </source>
</evidence>
<keyword evidence="2" id="KW-0378">Hydrolase</keyword>
<dbReference type="SUPFAM" id="SSF53474">
    <property type="entry name" value="alpha/beta-Hydrolases"/>
    <property type="match status" value="1"/>
</dbReference>
<dbReference type="RefSeq" id="WP_168451979.1">
    <property type="nucleotide sequence ID" value="NZ_JAAWWK010000008.1"/>
</dbReference>
<name>A0ABX1GLX0_9GAMM</name>
<feature type="domain" description="AB hydrolase-1" evidence="1">
    <location>
        <begin position="40"/>
        <end position="278"/>
    </location>
</feature>
<evidence type="ECO:0000313" key="3">
    <source>
        <dbReference type="Proteomes" id="UP000765845"/>
    </source>
</evidence>
<reference evidence="2 3" key="1">
    <citation type="submission" date="2020-04" db="EMBL/GenBank/DDBJ databases">
        <authorList>
            <person name="Yoon J."/>
        </authorList>
    </citation>
    <scope>NUCLEOTIDE SEQUENCE [LARGE SCALE GENOMIC DNA]</scope>
    <source>
        <strain evidence="2 3">KMU-166</strain>
    </source>
</reference>